<accession>A0A0P1B656</accession>
<keyword evidence="2" id="KW-1185">Reference proteome</keyword>
<proteinExistence type="predicted"/>
<dbReference type="OrthoDB" id="161417at2759"/>
<dbReference type="GeneID" id="36402348"/>
<name>A0A0P1B656_PLAHL</name>
<evidence type="ECO:0000313" key="2">
    <source>
        <dbReference type="Proteomes" id="UP000054928"/>
    </source>
</evidence>
<dbReference type="EMBL" id="CCYD01003076">
    <property type="protein sequence ID" value="CEG49535.1"/>
    <property type="molecule type" value="Genomic_DNA"/>
</dbReference>
<dbReference type="Proteomes" id="UP000054928">
    <property type="component" value="Unassembled WGS sequence"/>
</dbReference>
<evidence type="ECO:0000313" key="1">
    <source>
        <dbReference type="EMBL" id="CEG49535.1"/>
    </source>
</evidence>
<organism evidence="1 2">
    <name type="scientific">Plasmopara halstedii</name>
    <name type="common">Downy mildew of sunflower</name>
    <dbReference type="NCBI Taxonomy" id="4781"/>
    <lineage>
        <taxon>Eukaryota</taxon>
        <taxon>Sar</taxon>
        <taxon>Stramenopiles</taxon>
        <taxon>Oomycota</taxon>
        <taxon>Peronosporomycetes</taxon>
        <taxon>Peronosporales</taxon>
        <taxon>Peronosporaceae</taxon>
        <taxon>Plasmopara</taxon>
    </lineage>
</organism>
<protein>
    <submittedName>
        <fullName evidence="1">Uncharacterized protein</fullName>
    </submittedName>
</protein>
<reference evidence="2" key="1">
    <citation type="submission" date="2014-09" db="EMBL/GenBank/DDBJ databases">
        <authorList>
            <person name="Sharma Rahul"/>
            <person name="Thines Marco"/>
        </authorList>
    </citation>
    <scope>NUCLEOTIDE SEQUENCE [LARGE SCALE GENOMIC DNA]</scope>
</reference>
<sequence>MLSFIGLLPQTEWITTALDEMLKKPERWCSWAVAFYLRQCISHSNGKAQMLAEISWIQRLSSMDRAIASSAPVTITSAVGDNLLYVASGSYRHNKENGTPFCWKGEWTPEYNKELWRLSPAPTGPSDFYIVSVFSEEYLYASSIPQLDNVNGYSRMTVLVCAKKCLPDSAGIWRLVKLDMNMCALYDINQGSFLSSPAEAADGSRRAVVTSTYQPLNEKQSMFREWKITASSIPLLELAMLEFFNKDYSRAVQTFTSIISEEIISIADRKKALCYRMVANWMINDKICADRDIALLEPLGGCPEYFLVTLYGKLAVEERKLFERFTTISLQNRAEKY</sequence>
<dbReference type="RefSeq" id="XP_024585904.1">
    <property type="nucleotide sequence ID" value="XM_024720735.1"/>
</dbReference>
<dbReference type="OMA" id="NRSPFCW"/>
<dbReference type="AlphaFoldDB" id="A0A0P1B656"/>